<evidence type="ECO:0000256" key="4">
    <source>
        <dbReference type="ARBA" id="ARBA00022692"/>
    </source>
</evidence>
<dbReference type="Pfam" id="PF01490">
    <property type="entry name" value="Aa_trans"/>
    <property type="match status" value="1"/>
</dbReference>
<dbReference type="GO" id="GO:0016020">
    <property type="term" value="C:membrane"/>
    <property type="evidence" value="ECO:0007669"/>
    <property type="project" value="UniProtKB-SubCell"/>
</dbReference>
<dbReference type="AlphaFoldDB" id="A0A830H6W4"/>
<dbReference type="EMBL" id="BNJQ01000004">
    <property type="protein sequence ID" value="GHP02775.1"/>
    <property type="molecule type" value="Genomic_DNA"/>
</dbReference>
<dbReference type="PANTHER" id="PTHR22950:SF458">
    <property type="entry name" value="SODIUM-COUPLED NEUTRAL AMINO ACID TRANSPORTER 11-RELATED"/>
    <property type="match status" value="1"/>
</dbReference>
<evidence type="ECO:0000259" key="10">
    <source>
        <dbReference type="Pfam" id="PF01490"/>
    </source>
</evidence>
<evidence type="ECO:0000256" key="3">
    <source>
        <dbReference type="ARBA" id="ARBA00022448"/>
    </source>
</evidence>
<keyword evidence="7 9" id="KW-0472">Membrane</keyword>
<feature type="transmembrane region" description="Helical" evidence="9">
    <location>
        <begin position="437"/>
        <end position="460"/>
    </location>
</feature>
<keyword evidence="4 9" id="KW-0812">Transmembrane</keyword>
<evidence type="ECO:0000256" key="9">
    <source>
        <dbReference type="SAM" id="Phobius"/>
    </source>
</evidence>
<dbReference type="GO" id="GO:0015179">
    <property type="term" value="F:L-amino acid transmembrane transporter activity"/>
    <property type="evidence" value="ECO:0007669"/>
    <property type="project" value="TreeGrafter"/>
</dbReference>
<comment type="similarity">
    <text evidence="2">Belongs to the amino acid/polyamine transporter 2 family.</text>
</comment>
<keyword evidence="3" id="KW-0813">Transport</keyword>
<feature type="domain" description="Amino acid transporter transmembrane" evidence="10">
    <location>
        <begin position="74"/>
        <end position="516"/>
    </location>
</feature>
<keyword evidence="5" id="KW-0029">Amino-acid transport</keyword>
<evidence type="ECO:0000256" key="7">
    <source>
        <dbReference type="ARBA" id="ARBA00023136"/>
    </source>
</evidence>
<feature type="transmembrane region" description="Helical" evidence="9">
    <location>
        <begin position="209"/>
        <end position="225"/>
    </location>
</feature>
<comment type="subcellular location">
    <subcellularLocation>
        <location evidence="1">Membrane</location>
        <topology evidence="1">Multi-pass membrane protein</topology>
    </subcellularLocation>
</comment>
<feature type="transmembrane region" description="Helical" evidence="9">
    <location>
        <begin position="151"/>
        <end position="171"/>
    </location>
</feature>
<evidence type="ECO:0000313" key="12">
    <source>
        <dbReference type="Proteomes" id="UP000660262"/>
    </source>
</evidence>
<feature type="transmembrane region" description="Helical" evidence="9">
    <location>
        <begin position="278"/>
        <end position="306"/>
    </location>
</feature>
<sequence>MAAAHASSQTHAILNLPLGNASGATNDFSATARREDAEYRLRDGVLSGRESPAGEETPLLRPRASSASTAPKEASELNASINLVNTIIGAGIVSLPYACALTGFASFVALVAMTQMMTKETIGWLCKAADAVGQTTLYATTRVLLGDYAEVALRLTVLVNNYGLLIVYLVVGGDVMAGGAGVEEKGLLAQWFPQTCDVATPHWACTREFFTAMLAATLLLPLCSLDNISSLASVSALAVTCTFTFVITCLFLGVYALATDGAPDTSELWPDVKRFDGSPAVGAVRAILASVPALVTAFVCHYNVLLIRSSMGQRDVVEDPSKRDGRVFGRSLGFVGMLYIFVASAGVLYFGKNVSSDALDEFVFDKLRAAFKYHWLATVVSNIVRMGYATSLSLTYPLIFFEMRQSVEGLLSLLVGAPFVANRPGELTWPEVIRRRLLTVMLIASHGVLAVVIPNIWVIIHFIGSTGAIAIGFLFPAAIHVAANFENYQRGLPKAATSVWSGRIMFVFGLVVIMFALVEKSS</sequence>
<dbReference type="InterPro" id="IPR013057">
    <property type="entry name" value="AA_transpt_TM"/>
</dbReference>
<feature type="transmembrane region" description="Helical" evidence="9">
    <location>
        <begin position="497"/>
        <end position="518"/>
    </location>
</feature>
<dbReference type="Proteomes" id="UP000660262">
    <property type="component" value="Unassembled WGS sequence"/>
</dbReference>
<proteinExistence type="inferred from homology"/>
<organism evidence="11 12">
    <name type="scientific">Pycnococcus provasolii</name>
    <dbReference type="NCBI Taxonomy" id="41880"/>
    <lineage>
        <taxon>Eukaryota</taxon>
        <taxon>Viridiplantae</taxon>
        <taxon>Chlorophyta</taxon>
        <taxon>Pseudoscourfieldiophyceae</taxon>
        <taxon>Pseudoscourfieldiales</taxon>
        <taxon>Pycnococcaceae</taxon>
        <taxon>Pycnococcus</taxon>
    </lineage>
</organism>
<name>A0A830H6W4_9CHLO</name>
<protein>
    <recommendedName>
        <fullName evidence="10">Amino acid transporter transmembrane domain-containing protein</fullName>
    </recommendedName>
</protein>
<keyword evidence="12" id="KW-1185">Reference proteome</keyword>
<comment type="caution">
    <text evidence="11">The sequence shown here is derived from an EMBL/GenBank/DDBJ whole genome shotgun (WGS) entry which is preliminary data.</text>
</comment>
<evidence type="ECO:0000256" key="2">
    <source>
        <dbReference type="ARBA" id="ARBA00008066"/>
    </source>
</evidence>
<feature type="transmembrane region" description="Helical" evidence="9">
    <location>
        <begin position="237"/>
        <end position="258"/>
    </location>
</feature>
<feature type="transmembrane region" description="Helical" evidence="9">
    <location>
        <begin position="327"/>
        <end position="351"/>
    </location>
</feature>
<gene>
    <name evidence="11" type="ORF">PPROV_000153000</name>
</gene>
<reference evidence="11" key="1">
    <citation type="submission" date="2020-10" db="EMBL/GenBank/DDBJ databases">
        <title>Unveiling of a novel bifunctional photoreceptor, Dualchrome1, isolated from a cosmopolitan green alga.</title>
        <authorList>
            <person name="Suzuki S."/>
            <person name="Kawachi M."/>
        </authorList>
    </citation>
    <scope>NUCLEOTIDE SEQUENCE</scope>
    <source>
        <strain evidence="11">NIES 2893</strain>
    </source>
</reference>
<dbReference type="OrthoDB" id="28208at2759"/>
<dbReference type="PANTHER" id="PTHR22950">
    <property type="entry name" value="AMINO ACID TRANSPORTER"/>
    <property type="match status" value="1"/>
</dbReference>
<keyword evidence="6 9" id="KW-1133">Transmembrane helix</keyword>
<feature type="transmembrane region" description="Helical" evidence="9">
    <location>
        <begin position="371"/>
        <end position="396"/>
    </location>
</feature>
<feature type="transmembrane region" description="Helical" evidence="9">
    <location>
        <begin position="87"/>
        <end position="112"/>
    </location>
</feature>
<accession>A0A830H6W4</accession>
<evidence type="ECO:0000256" key="6">
    <source>
        <dbReference type="ARBA" id="ARBA00022989"/>
    </source>
</evidence>
<feature type="region of interest" description="Disordered" evidence="8">
    <location>
        <begin position="39"/>
        <end position="71"/>
    </location>
</feature>
<evidence type="ECO:0000256" key="1">
    <source>
        <dbReference type="ARBA" id="ARBA00004141"/>
    </source>
</evidence>
<evidence type="ECO:0000313" key="11">
    <source>
        <dbReference type="EMBL" id="GHP02775.1"/>
    </source>
</evidence>
<evidence type="ECO:0000256" key="8">
    <source>
        <dbReference type="SAM" id="MobiDB-lite"/>
    </source>
</evidence>
<evidence type="ECO:0000256" key="5">
    <source>
        <dbReference type="ARBA" id="ARBA00022970"/>
    </source>
</evidence>
<feature type="transmembrane region" description="Helical" evidence="9">
    <location>
        <begin position="466"/>
        <end position="485"/>
    </location>
</feature>